<protein>
    <submittedName>
        <fullName evidence="3">SusD/RagB family nutrient-binding outer membrane lipoprotein</fullName>
    </submittedName>
</protein>
<organism evidence="3 4">
    <name type="scientific">Flagellimonas profundi</name>
    <dbReference type="NCBI Taxonomy" id="2915620"/>
    <lineage>
        <taxon>Bacteria</taxon>
        <taxon>Pseudomonadati</taxon>
        <taxon>Bacteroidota</taxon>
        <taxon>Flavobacteriia</taxon>
        <taxon>Flavobacteriales</taxon>
        <taxon>Flavobacteriaceae</taxon>
        <taxon>Flagellimonas</taxon>
    </lineage>
</organism>
<dbReference type="EMBL" id="JAFLNM010000006">
    <property type="protein sequence ID" value="MBO0343472.1"/>
    <property type="molecule type" value="Genomic_DNA"/>
</dbReference>
<dbReference type="RefSeq" id="WP_207030429.1">
    <property type="nucleotide sequence ID" value="NZ_JAFLNM010000006.1"/>
</dbReference>
<accession>A0ABS3FJU2</accession>
<feature type="chain" id="PRO_5046857739" evidence="2">
    <location>
        <begin position="22"/>
        <end position="472"/>
    </location>
</feature>
<gene>
    <name evidence="3" type="ORF">J0654_17590</name>
</gene>
<dbReference type="Pfam" id="PF12771">
    <property type="entry name" value="SusD-like_2"/>
    <property type="match status" value="1"/>
</dbReference>
<reference evidence="3 4" key="1">
    <citation type="submission" date="2021-03" db="EMBL/GenBank/DDBJ databases">
        <title>Muricauda lutimaris sp. nov. and Muricauda ruestringensis sp. nov, two marine members of the Flavobacteriaceae isolated from deep sea sediments of Western Pacific.</title>
        <authorList>
            <person name="Zhao S."/>
            <person name="Liu R."/>
        </authorList>
    </citation>
    <scope>NUCLEOTIDE SEQUENCE [LARGE SCALE GENOMIC DNA]</scope>
    <source>
        <strain evidence="3 4">BC31-3-A3</strain>
    </source>
</reference>
<dbReference type="InterPro" id="IPR041662">
    <property type="entry name" value="SusD-like_2"/>
</dbReference>
<dbReference type="SUPFAM" id="SSF48452">
    <property type="entry name" value="TPR-like"/>
    <property type="match status" value="1"/>
</dbReference>
<evidence type="ECO:0000313" key="4">
    <source>
        <dbReference type="Proteomes" id="UP000664807"/>
    </source>
</evidence>
<feature type="signal peptide" evidence="2">
    <location>
        <begin position="1"/>
        <end position="21"/>
    </location>
</feature>
<proteinExistence type="predicted"/>
<dbReference type="InterPro" id="IPR011990">
    <property type="entry name" value="TPR-like_helical_dom_sf"/>
</dbReference>
<feature type="region of interest" description="Disordered" evidence="1">
    <location>
        <begin position="451"/>
        <end position="472"/>
    </location>
</feature>
<dbReference type="Gene3D" id="1.25.40.390">
    <property type="match status" value="1"/>
</dbReference>
<dbReference type="PROSITE" id="PS51257">
    <property type="entry name" value="PROKAR_LIPOPROTEIN"/>
    <property type="match status" value="1"/>
</dbReference>
<evidence type="ECO:0000313" key="3">
    <source>
        <dbReference type="EMBL" id="MBO0343472.1"/>
    </source>
</evidence>
<dbReference type="Proteomes" id="UP000664807">
    <property type="component" value="Unassembled WGS sequence"/>
</dbReference>
<keyword evidence="2" id="KW-0732">Signal</keyword>
<evidence type="ECO:0000256" key="2">
    <source>
        <dbReference type="SAM" id="SignalP"/>
    </source>
</evidence>
<keyword evidence="4" id="KW-1185">Reference proteome</keyword>
<name>A0ABS3FJU2_9FLAO</name>
<comment type="caution">
    <text evidence="3">The sequence shown here is derived from an EMBL/GenBank/DDBJ whole genome shotgun (WGS) entry which is preliminary data.</text>
</comment>
<evidence type="ECO:0000256" key="1">
    <source>
        <dbReference type="SAM" id="MobiDB-lite"/>
    </source>
</evidence>
<sequence>MKRYISIVIICMLLFSCSNLVDDLNNDPNNLTKSGYGTVLTGAEVGNLLFQSGESARRAAIFAGQYKGIDRQHEGFYQYSVTTSDFDALWNDAFVNAFRNALIAEETALNDEIGPIAQGIALVLQAHSMGSITALYGDIPFDEAGNVAIADPAFEGQLSVYGKIQNTLDTAISLLNQGTGRPSAGSDIYFDGDANAWVETAYTLKARFYMHTKNYQDAWNAALNGISSLENSMYGPHGTAMENSNLNYQFFAVEVRQADVVVSDFMASLVNPETSNPIPSNYRGNAKTDETGRYNFLFTTNSTGIQPNTTTGFAAQDAPAPLVTYEENLLILAEAGLRSNGFDEGLSRLNDYRSFMDNGGYLRNVDPSQVTYEPYVAADFESGGMENTNGISTENALLREILEERYVTFFGLLESFNDTRRTERETTVRVPIVPNAGNDLPQRFLYPQSEIDRNSNVPSPIPNFFEETPVNQ</sequence>
<keyword evidence="3" id="KW-0449">Lipoprotein</keyword>